<sequence length="828" mass="85813">MTRTFNGAFALTTALFLVAASPSDGQTSPILDLAAAEAAIPMDAATRIEPGSVIRLPDGAAGLRIRVVTIAARPLGDIAITGTVDGTGEQVRLTLGGAGYFTAAGMERWRPDGSGQGQFLPPGSLAAADLAEEERLVVSRTLAALPPDARGMIAVQARLGDSFVRRHGLASRLRAQDLAEAVNATLASEGRPVSVELVALRGAGTGASSTPGIAFAGLDTIAADVIVAAVLPSSRAVRVGDPATAFATVINAGAGEATSCGLALTGASPAGSFSYQITDALNQPAGTPDTPVNIPANGAQSYIFSFTPSATFEPGGDLPLEFTCTNRASAVVNSGVNTLWFSASANAVPDIIAIAETGASVGLNSLPGVVDIHDRQRSGPFAVATANVGAAGTITVSAAPTSDIPVTVRICQTDPGTGACLAAPAPDLTLDIIAGATPSFAVFAAGDTPISFAPATNRIRVLFSEGGAVRGSTTVAIRTLLTEPILPEVSFLYADADVNLPNYYRNGPVAAADNTPIGNRITNAGATLGRVLFYDRRLSLNNAVSCASCHVQALGFSDDGQFSTGFEGGLTGRHSPGLTNARYYDRGHFFWDERADTLEDQVLVPIPNEVEMGLPLDQAVARVAAEDFYAGLFTDAFGDAGVTSERMALAMAQFVRSMTSHNSRFDQALDAGPVGSAAFQAQLTEQEYLGLQLFMPVPGSDIQALNCGACHTTLAHISDDIHNIGLDATNDADAGAGNGAFKAPSLRNVGVRTEFMHDGRFTTLAEVVEFYNSGVQNTPGLDNRMRQGPNPQRLNLTDEEKAALEAFLHTLTDQDFLTDPRFSDPFAN</sequence>
<keyword evidence="10" id="KW-0575">Peroxidase</keyword>
<dbReference type="PROSITE" id="PS51007">
    <property type="entry name" value="CYTC"/>
    <property type="match status" value="1"/>
</dbReference>
<evidence type="ECO:0000256" key="3">
    <source>
        <dbReference type="ARBA" id="ARBA00022723"/>
    </source>
</evidence>
<evidence type="ECO:0000256" key="8">
    <source>
        <dbReference type="SAM" id="SignalP"/>
    </source>
</evidence>
<feature type="domain" description="Cytochrome c" evidence="9">
    <location>
        <begin position="685"/>
        <end position="812"/>
    </location>
</feature>
<dbReference type="Gene3D" id="1.10.760.10">
    <property type="entry name" value="Cytochrome c-like domain"/>
    <property type="match status" value="2"/>
</dbReference>
<dbReference type="InterPro" id="IPR004852">
    <property type="entry name" value="Di-haem_cyt_c_peroxidsae"/>
</dbReference>
<dbReference type="Pfam" id="PF03150">
    <property type="entry name" value="CCP_MauG"/>
    <property type="match status" value="2"/>
</dbReference>
<dbReference type="PANTHER" id="PTHR30600:SF10">
    <property type="entry name" value="BLL6722 PROTEIN"/>
    <property type="match status" value="1"/>
</dbReference>
<keyword evidence="4 8" id="KW-0732">Signal</keyword>
<evidence type="ECO:0000256" key="6">
    <source>
        <dbReference type="ARBA" id="ARBA00023004"/>
    </source>
</evidence>
<evidence type="ECO:0000256" key="4">
    <source>
        <dbReference type="ARBA" id="ARBA00022729"/>
    </source>
</evidence>
<evidence type="ECO:0000256" key="1">
    <source>
        <dbReference type="ARBA" id="ARBA00004196"/>
    </source>
</evidence>
<organism evidence="10 11">
    <name type="scientific">Hyphobacterium vulgare</name>
    <dbReference type="NCBI Taxonomy" id="1736751"/>
    <lineage>
        <taxon>Bacteria</taxon>
        <taxon>Pseudomonadati</taxon>
        <taxon>Pseudomonadota</taxon>
        <taxon>Alphaproteobacteria</taxon>
        <taxon>Maricaulales</taxon>
        <taxon>Maricaulaceae</taxon>
        <taxon>Hyphobacterium</taxon>
    </lineage>
</organism>
<proteinExistence type="predicted"/>
<keyword evidence="5" id="KW-0560">Oxidoreductase</keyword>
<keyword evidence="3 7" id="KW-0479">Metal-binding</keyword>
<accession>A0ABV6ZY31</accession>
<keyword evidence="11" id="KW-1185">Reference proteome</keyword>
<dbReference type="Proteomes" id="UP001595379">
    <property type="component" value="Unassembled WGS sequence"/>
</dbReference>
<keyword evidence="2 7" id="KW-0349">Heme</keyword>
<evidence type="ECO:0000313" key="11">
    <source>
        <dbReference type="Proteomes" id="UP001595379"/>
    </source>
</evidence>
<name>A0ABV6ZY31_9PROT</name>
<feature type="chain" id="PRO_5047106040" evidence="8">
    <location>
        <begin position="20"/>
        <end position="828"/>
    </location>
</feature>
<dbReference type="RefSeq" id="WP_343164614.1">
    <property type="nucleotide sequence ID" value="NZ_JBHRSV010000016.1"/>
</dbReference>
<evidence type="ECO:0000256" key="5">
    <source>
        <dbReference type="ARBA" id="ARBA00023002"/>
    </source>
</evidence>
<gene>
    <name evidence="10" type="ORF">ACFOOR_09300</name>
</gene>
<dbReference type="GO" id="GO:0004601">
    <property type="term" value="F:peroxidase activity"/>
    <property type="evidence" value="ECO:0007669"/>
    <property type="project" value="UniProtKB-KW"/>
</dbReference>
<dbReference type="InterPro" id="IPR051395">
    <property type="entry name" value="Cytochrome_c_Peroxidase/MauG"/>
</dbReference>
<dbReference type="PANTHER" id="PTHR30600">
    <property type="entry name" value="CYTOCHROME C PEROXIDASE-RELATED"/>
    <property type="match status" value="1"/>
</dbReference>
<dbReference type="InterPro" id="IPR036909">
    <property type="entry name" value="Cyt_c-like_dom_sf"/>
</dbReference>
<keyword evidence="6 7" id="KW-0408">Iron</keyword>
<dbReference type="EMBL" id="JBHRSV010000016">
    <property type="protein sequence ID" value="MFC2926302.1"/>
    <property type="molecule type" value="Genomic_DNA"/>
</dbReference>
<protein>
    <submittedName>
        <fullName evidence="10">Cytochrome-c peroxidase</fullName>
    </submittedName>
</protein>
<reference evidence="11" key="1">
    <citation type="journal article" date="2019" name="Int. J. Syst. Evol. Microbiol.">
        <title>The Global Catalogue of Microorganisms (GCM) 10K type strain sequencing project: providing services to taxonomists for standard genome sequencing and annotation.</title>
        <authorList>
            <consortium name="The Broad Institute Genomics Platform"/>
            <consortium name="The Broad Institute Genome Sequencing Center for Infectious Disease"/>
            <person name="Wu L."/>
            <person name="Ma J."/>
        </authorList>
    </citation>
    <scope>NUCLEOTIDE SEQUENCE [LARGE SCALE GENOMIC DNA]</scope>
    <source>
        <strain evidence="11">KCTC 52487</strain>
    </source>
</reference>
<evidence type="ECO:0000259" key="9">
    <source>
        <dbReference type="PROSITE" id="PS51007"/>
    </source>
</evidence>
<comment type="caution">
    <text evidence="10">The sequence shown here is derived from an EMBL/GenBank/DDBJ whole genome shotgun (WGS) entry which is preliminary data.</text>
</comment>
<comment type="subcellular location">
    <subcellularLocation>
        <location evidence="1">Cell envelope</location>
    </subcellularLocation>
</comment>
<evidence type="ECO:0000256" key="2">
    <source>
        <dbReference type="ARBA" id="ARBA00022617"/>
    </source>
</evidence>
<evidence type="ECO:0000313" key="10">
    <source>
        <dbReference type="EMBL" id="MFC2926302.1"/>
    </source>
</evidence>
<evidence type="ECO:0000256" key="7">
    <source>
        <dbReference type="PROSITE-ProRule" id="PRU00433"/>
    </source>
</evidence>
<dbReference type="InterPro" id="IPR009056">
    <property type="entry name" value="Cyt_c-like_dom"/>
</dbReference>
<feature type="signal peptide" evidence="8">
    <location>
        <begin position="1"/>
        <end position="19"/>
    </location>
</feature>
<dbReference type="SUPFAM" id="SSF46626">
    <property type="entry name" value="Cytochrome c"/>
    <property type="match status" value="2"/>
</dbReference>